<dbReference type="EMBL" id="CP017766">
    <property type="protein sequence ID" value="AUB56668.1"/>
    <property type="molecule type" value="Genomic_DNA"/>
</dbReference>
<evidence type="ECO:0000313" key="3">
    <source>
        <dbReference type="EMBL" id="AUB56668.1"/>
    </source>
</evidence>
<keyword evidence="1" id="KW-1133">Transmembrane helix</keyword>
<feature type="domain" description="CAAX prenyl protease 2/Lysostaphin resistance protein A-like" evidence="2">
    <location>
        <begin position="101"/>
        <end position="201"/>
    </location>
</feature>
<dbReference type="InterPro" id="IPR003675">
    <property type="entry name" value="Rce1/LyrA-like_dom"/>
</dbReference>
<dbReference type="GeneID" id="35125099"/>
<proteinExistence type="predicted"/>
<feature type="transmembrane region" description="Helical" evidence="1">
    <location>
        <begin position="31"/>
        <end position="47"/>
    </location>
</feature>
<feature type="transmembrane region" description="Helical" evidence="1">
    <location>
        <begin position="7"/>
        <end position="25"/>
    </location>
</feature>
<keyword evidence="5" id="KW-1185">Reference proteome</keyword>
<dbReference type="Pfam" id="PF02517">
    <property type="entry name" value="Rce1-like"/>
    <property type="match status" value="1"/>
</dbReference>
<dbReference type="RefSeq" id="WP_100906647.1">
    <property type="nucleotide sequence ID" value="NZ_CP017766.1"/>
</dbReference>
<dbReference type="PANTHER" id="PTHR39430">
    <property type="entry name" value="MEMBRANE-ASSOCIATED PROTEASE-RELATED"/>
    <property type="match status" value="1"/>
</dbReference>
<accession>A0A2H4VMX2</accession>
<feature type="transmembrane region" description="Helical" evidence="1">
    <location>
        <begin position="101"/>
        <end position="125"/>
    </location>
</feature>
<dbReference type="AlphaFoldDB" id="A0A2H4VEZ0"/>
<evidence type="ECO:0000259" key="2">
    <source>
        <dbReference type="Pfam" id="PF02517"/>
    </source>
</evidence>
<evidence type="ECO:0000313" key="4">
    <source>
        <dbReference type="EMBL" id="AUB59457.1"/>
    </source>
</evidence>
<feature type="transmembrane region" description="Helical" evidence="1">
    <location>
        <begin position="137"/>
        <end position="155"/>
    </location>
</feature>
<dbReference type="KEGG" id="msub:BK009_01415"/>
<protein>
    <recommendedName>
        <fullName evidence="2">CAAX prenyl protease 2/Lysostaphin resistance protein A-like domain-containing protein</fullName>
    </recommendedName>
</protein>
<dbReference type="PANTHER" id="PTHR39430:SF1">
    <property type="entry name" value="PROTEASE"/>
    <property type="match status" value="1"/>
</dbReference>
<sequence length="260" mass="29302">MKKAYKYGLIGYVLVMICSTLIPIIFNNEQLQAMVIFPLIIILAYWTKINGKELGLEFGSLRDYVWAILYPLSICLIIIIIALVTGNMGEIKYPNEMTGKIVYLFFYTLILAFATEEGFFRGWLYGILKRDKMDPKLILLLTAVAFSSWHLPLFFLDPSFTWSMLPIYITGGIVSGLIFGLLRYISGSIIVSSFSHALWNTLVYSLFGIGSGIGILGIKMTNIFSPESGLLGLACGILFMAVLWFWTSKKIGFKYPTKQE</sequence>
<evidence type="ECO:0000313" key="6">
    <source>
        <dbReference type="Proteomes" id="UP000232806"/>
    </source>
</evidence>
<keyword evidence="1" id="KW-0472">Membrane</keyword>
<evidence type="ECO:0000256" key="1">
    <source>
        <dbReference type="SAM" id="Phobius"/>
    </source>
</evidence>
<keyword evidence="1" id="KW-0812">Transmembrane</keyword>
<reference evidence="5 6" key="1">
    <citation type="submission" date="2016-10" db="EMBL/GenBank/DDBJ databases">
        <title>Comparative genomics between deep and shallow subseafloor isolates.</title>
        <authorList>
            <person name="Ishii S."/>
            <person name="Miller J.R."/>
            <person name="Sutton G."/>
            <person name="Suzuki S."/>
            <person name="Methe B."/>
            <person name="Inagaki F."/>
            <person name="Imachi H."/>
        </authorList>
    </citation>
    <scope>NUCLEOTIDE SEQUENCE [LARGE SCALE GENOMIC DNA]</scope>
    <source>
        <strain evidence="4 5">A8p</strain>
        <strain evidence="3 6">MO-MB1</strain>
    </source>
</reference>
<feature type="transmembrane region" description="Helical" evidence="1">
    <location>
        <begin position="68"/>
        <end position="89"/>
    </location>
</feature>
<feature type="transmembrane region" description="Helical" evidence="1">
    <location>
        <begin position="197"/>
        <end position="218"/>
    </location>
</feature>
<dbReference type="Proteomes" id="UP000232806">
    <property type="component" value="Chromosome"/>
</dbReference>
<dbReference type="GO" id="GO:0004175">
    <property type="term" value="F:endopeptidase activity"/>
    <property type="evidence" value="ECO:0007669"/>
    <property type="project" value="UniProtKB-ARBA"/>
</dbReference>
<name>A0A2H4VEZ0_9EURY</name>
<dbReference type="EMBL" id="CP017768">
    <property type="protein sequence ID" value="AUB59457.1"/>
    <property type="molecule type" value="Genomic_DNA"/>
</dbReference>
<dbReference type="OrthoDB" id="70892at2157"/>
<dbReference type="Proteomes" id="UP000232631">
    <property type="component" value="Chromosome"/>
</dbReference>
<feature type="transmembrane region" description="Helical" evidence="1">
    <location>
        <begin position="167"/>
        <end position="185"/>
    </location>
</feature>
<organism evidence="3 6">
    <name type="scientific">Methanobacterium subterraneum</name>
    <dbReference type="NCBI Taxonomy" id="59277"/>
    <lineage>
        <taxon>Archaea</taxon>
        <taxon>Methanobacteriati</taxon>
        <taxon>Methanobacteriota</taxon>
        <taxon>Methanomada group</taxon>
        <taxon>Methanobacteria</taxon>
        <taxon>Methanobacteriales</taxon>
        <taxon>Methanobacteriaceae</taxon>
        <taxon>Methanobacterium</taxon>
    </lineage>
</organism>
<evidence type="ECO:0000313" key="5">
    <source>
        <dbReference type="Proteomes" id="UP000232631"/>
    </source>
</evidence>
<accession>A0A2H4VEZ0</accession>
<gene>
    <name evidence="3" type="ORF">BK007_12070</name>
    <name evidence="4" type="ORF">BK009_01415</name>
</gene>
<dbReference type="GO" id="GO:0080120">
    <property type="term" value="P:CAAX-box protein maturation"/>
    <property type="evidence" value="ECO:0007669"/>
    <property type="project" value="UniProtKB-ARBA"/>
</dbReference>
<feature type="transmembrane region" description="Helical" evidence="1">
    <location>
        <begin position="230"/>
        <end position="247"/>
    </location>
</feature>